<evidence type="ECO:0000256" key="1">
    <source>
        <dbReference type="ARBA" id="ARBA00022801"/>
    </source>
</evidence>
<dbReference type="GO" id="GO:0016791">
    <property type="term" value="F:phosphatase activity"/>
    <property type="evidence" value="ECO:0007669"/>
    <property type="project" value="TreeGrafter"/>
</dbReference>
<dbReference type="CDD" id="cd12913">
    <property type="entry name" value="PDC1_MCP_like"/>
    <property type="match status" value="1"/>
</dbReference>
<dbReference type="Pfam" id="PF07228">
    <property type="entry name" value="SpoIIE"/>
    <property type="match status" value="1"/>
</dbReference>
<dbReference type="Gene3D" id="6.10.340.10">
    <property type="match status" value="1"/>
</dbReference>
<dbReference type="InterPro" id="IPR052016">
    <property type="entry name" value="Bact_Sigma-Reg"/>
</dbReference>
<reference evidence="4" key="2">
    <citation type="submission" date="2021-03" db="EMBL/GenBank/DDBJ databases">
        <authorList>
            <person name="Cao W."/>
        </authorList>
    </citation>
    <scope>NUCLEOTIDE SEQUENCE</scope>
    <source>
        <strain evidence="4">110414</strain>
    </source>
</reference>
<dbReference type="Gene3D" id="3.60.40.10">
    <property type="entry name" value="PPM-type phosphatase domain"/>
    <property type="match status" value="1"/>
</dbReference>
<keyword evidence="2" id="KW-0812">Transmembrane</keyword>
<dbReference type="RefSeq" id="WP_210535437.1">
    <property type="nucleotide sequence ID" value="NZ_JAGKTC010000001.1"/>
</dbReference>
<keyword evidence="1" id="KW-0378">Hydrolase</keyword>
<sequence>MGWRDSLRTRIALWTGMVVLALLVLVVAASSLVARQLVLRDATNDIRNEAREAARRVDDTLRMVTVSCAGMAGTVVRADLSPEQMVSMLGSMVKATPGATGAMLALQPTRTGAVGFARRVTADGSENDFVASGYDYASKPWYRRTLASPQGWWSEPYFNEAAGGVWTTTYNLPIRDDAGDARGMVSMDVLLEGMRERVGAHLDQPGFQISVVAPDGLIAIHPEAGVALHYTLDDYIAQRHRSDLAEVAMAVRQRRSIAYLHADPRTGMRWFTAVEPIGLSGHSLVLSESYSRILERLNQVLLLVVAFGLLAALLGSMAVRRLAGRISRPVEDLAGSAIHLGNGEYDWPVPYRERTDEVGHLARTLDGARTSIQRQLVEIRELGAAEQKRESELSMAHDIQQSMVPPPQRFASVGGLALDAHGLLEPARAVGGDFYSYHESDGVFWFIIGDVSDKGLPAALFMARSDAILTTASHSATTPGEVLAISSRDLAEGNDACMFVTTLVGRIDLRSGDCLLASAGHDAPLLLRADGSIERPDCGSGPPLGIEAHRDFPSWRGHLRPGDSLLAWTDGITEAFDAGDRAFGEDRLSAAVRADYIARENCERLVAAVHAFADGAPQSDDITVLAVRVDRAADNAELPREVAQC</sequence>
<dbReference type="SUPFAM" id="SSF158472">
    <property type="entry name" value="HAMP domain-like"/>
    <property type="match status" value="1"/>
</dbReference>
<keyword evidence="5" id="KW-1185">Reference proteome</keyword>
<evidence type="ECO:0000256" key="2">
    <source>
        <dbReference type="SAM" id="Phobius"/>
    </source>
</evidence>
<dbReference type="PANTHER" id="PTHR43156:SF2">
    <property type="entry name" value="STAGE II SPORULATION PROTEIN E"/>
    <property type="match status" value="1"/>
</dbReference>
<dbReference type="GO" id="GO:0016020">
    <property type="term" value="C:membrane"/>
    <property type="evidence" value="ECO:0007669"/>
    <property type="project" value="InterPro"/>
</dbReference>
<keyword evidence="2" id="KW-1133">Transmembrane helix</keyword>
<dbReference type="InterPro" id="IPR003660">
    <property type="entry name" value="HAMP_dom"/>
</dbReference>
<dbReference type="SMART" id="SM00331">
    <property type="entry name" value="PP2C_SIG"/>
    <property type="match status" value="1"/>
</dbReference>
<dbReference type="PROSITE" id="PS50885">
    <property type="entry name" value="HAMP"/>
    <property type="match status" value="1"/>
</dbReference>
<evidence type="ECO:0000313" key="4">
    <source>
        <dbReference type="EMBL" id="MBP3983603.1"/>
    </source>
</evidence>
<dbReference type="PANTHER" id="PTHR43156">
    <property type="entry name" value="STAGE II SPORULATION PROTEIN E-RELATED"/>
    <property type="match status" value="1"/>
</dbReference>
<dbReference type="SMART" id="SM00304">
    <property type="entry name" value="HAMP"/>
    <property type="match status" value="1"/>
</dbReference>
<dbReference type="CDD" id="cd06225">
    <property type="entry name" value="HAMP"/>
    <property type="match status" value="1"/>
</dbReference>
<organism evidence="4 5">
    <name type="scientific">Pseudoxanthomonas helianthi</name>
    <dbReference type="NCBI Taxonomy" id="1453541"/>
    <lineage>
        <taxon>Bacteria</taxon>
        <taxon>Pseudomonadati</taxon>
        <taxon>Pseudomonadota</taxon>
        <taxon>Gammaproteobacteria</taxon>
        <taxon>Lysobacterales</taxon>
        <taxon>Lysobacteraceae</taxon>
        <taxon>Pseudoxanthomonas</taxon>
    </lineage>
</organism>
<dbReference type="InterPro" id="IPR001932">
    <property type="entry name" value="PPM-type_phosphatase-like_dom"/>
</dbReference>
<name>A0A940WZ91_9GAMM</name>
<dbReference type="AlphaFoldDB" id="A0A940WZ91"/>
<dbReference type="Gene3D" id="3.30.450.20">
    <property type="entry name" value="PAS domain"/>
    <property type="match status" value="1"/>
</dbReference>
<dbReference type="Pfam" id="PF22673">
    <property type="entry name" value="MCP-like_PDC_1"/>
    <property type="match status" value="1"/>
</dbReference>
<protein>
    <submittedName>
        <fullName evidence="4">SpoIIE family protein phosphatase</fullName>
    </submittedName>
</protein>
<reference evidence="4" key="1">
    <citation type="journal article" date="2016" name="Int. J. Syst. Evol. Microbiol.">
        <title>Pseudoxanthomonas helianthi sp. nov., isolated from roots of Jerusalem artichoke (Helianthus tuberosus).</title>
        <authorList>
            <person name="Kittiwongwattana C."/>
            <person name="Thawai C."/>
        </authorList>
    </citation>
    <scope>NUCLEOTIDE SEQUENCE</scope>
    <source>
        <strain evidence="4">110414</strain>
    </source>
</reference>
<dbReference type="SUPFAM" id="SSF81606">
    <property type="entry name" value="PP2C-like"/>
    <property type="match status" value="1"/>
</dbReference>
<evidence type="ECO:0000313" key="5">
    <source>
        <dbReference type="Proteomes" id="UP000673447"/>
    </source>
</evidence>
<dbReference type="EMBL" id="JAGKTC010000001">
    <property type="protein sequence ID" value="MBP3983603.1"/>
    <property type="molecule type" value="Genomic_DNA"/>
</dbReference>
<feature type="transmembrane region" description="Helical" evidence="2">
    <location>
        <begin position="300"/>
        <end position="319"/>
    </location>
</feature>
<proteinExistence type="predicted"/>
<dbReference type="Proteomes" id="UP000673447">
    <property type="component" value="Unassembled WGS sequence"/>
</dbReference>
<dbReference type="Pfam" id="PF00672">
    <property type="entry name" value="HAMP"/>
    <property type="match status" value="1"/>
</dbReference>
<evidence type="ECO:0000259" key="3">
    <source>
        <dbReference type="PROSITE" id="PS50885"/>
    </source>
</evidence>
<accession>A0A940WZ91</accession>
<feature type="domain" description="HAMP" evidence="3">
    <location>
        <begin position="324"/>
        <end position="377"/>
    </location>
</feature>
<dbReference type="GO" id="GO:0007165">
    <property type="term" value="P:signal transduction"/>
    <property type="evidence" value="ECO:0007669"/>
    <property type="project" value="InterPro"/>
</dbReference>
<gene>
    <name evidence="4" type="ORF">J5837_04115</name>
</gene>
<comment type="caution">
    <text evidence="4">The sequence shown here is derived from an EMBL/GenBank/DDBJ whole genome shotgun (WGS) entry which is preliminary data.</text>
</comment>
<dbReference type="InterPro" id="IPR036457">
    <property type="entry name" value="PPM-type-like_dom_sf"/>
</dbReference>
<keyword evidence="2" id="KW-0472">Membrane</keyword>